<evidence type="ECO:0000256" key="1">
    <source>
        <dbReference type="SAM" id="Phobius"/>
    </source>
</evidence>
<gene>
    <name evidence="2" type="ORF">DUNSADRAFT_6910</name>
</gene>
<dbReference type="PANTHER" id="PTHR32251:SF17">
    <property type="entry name" value="STEROID 5-ALPHA REDUCTASE C-TERMINAL DOMAIN-CONTAINING PROTEIN"/>
    <property type="match status" value="1"/>
</dbReference>
<feature type="transmembrane region" description="Helical" evidence="1">
    <location>
        <begin position="198"/>
        <end position="222"/>
    </location>
</feature>
<sequence length="301" mass="32510">MMGIRFIARHLRFFHRGLTPPQLPAAALPAATAGSKDAVTTRITPGSTPMRGLGTLLRRVTRGAFPAGIGIGALLAPTPASAASLSTSVASAGGFLAAFKSMGLPAYLLLSLGINWVGWAIAAALKTEKFYDLTGSLTFTTLTVGSLALSESITPRQILVSAMVGLWTLRLGSYLVARIHKQGKDSRFDEVKHQPGMFFVYWSMQALWVWITLSPVLVVNTAAAAAPLAWYDLAGVALYSGGLALEAIADRQKDVWRSKPENKGKFIDEGLWSISRHPNYFGEILIWYDCCSTPLLFDYMA</sequence>
<evidence type="ECO:0008006" key="4">
    <source>
        <dbReference type="Google" id="ProtNLM"/>
    </source>
</evidence>
<name>A0ABQ7GMD5_DUNSA</name>
<dbReference type="Pfam" id="PF06966">
    <property type="entry name" value="DUF1295"/>
    <property type="match status" value="1"/>
</dbReference>
<feature type="transmembrane region" description="Helical" evidence="1">
    <location>
        <begin position="106"/>
        <end position="125"/>
    </location>
</feature>
<accession>A0ABQ7GMD5</accession>
<keyword evidence="1" id="KW-0812">Transmembrane</keyword>
<protein>
    <recommendedName>
        <fullName evidence="4">Steroid 5-alpha reductase C-terminal domain-containing protein</fullName>
    </recommendedName>
</protein>
<comment type="caution">
    <text evidence="2">The sequence shown here is derived from an EMBL/GenBank/DDBJ whole genome shotgun (WGS) entry which is preliminary data.</text>
</comment>
<organism evidence="2 3">
    <name type="scientific">Dunaliella salina</name>
    <name type="common">Green alga</name>
    <name type="synonym">Protococcus salinus</name>
    <dbReference type="NCBI Taxonomy" id="3046"/>
    <lineage>
        <taxon>Eukaryota</taxon>
        <taxon>Viridiplantae</taxon>
        <taxon>Chlorophyta</taxon>
        <taxon>core chlorophytes</taxon>
        <taxon>Chlorophyceae</taxon>
        <taxon>CS clade</taxon>
        <taxon>Chlamydomonadales</taxon>
        <taxon>Dunaliellaceae</taxon>
        <taxon>Dunaliella</taxon>
    </lineage>
</organism>
<dbReference type="PANTHER" id="PTHR32251">
    <property type="entry name" value="3-OXO-5-ALPHA-STEROID 4-DEHYDROGENASE"/>
    <property type="match status" value="1"/>
</dbReference>
<feature type="transmembrane region" description="Helical" evidence="1">
    <location>
        <begin position="228"/>
        <end position="249"/>
    </location>
</feature>
<keyword evidence="3" id="KW-1185">Reference proteome</keyword>
<dbReference type="Proteomes" id="UP000815325">
    <property type="component" value="Unassembled WGS sequence"/>
</dbReference>
<evidence type="ECO:0000313" key="3">
    <source>
        <dbReference type="Proteomes" id="UP000815325"/>
    </source>
</evidence>
<dbReference type="EMBL" id="MU069689">
    <property type="protein sequence ID" value="KAF5835770.1"/>
    <property type="molecule type" value="Genomic_DNA"/>
</dbReference>
<reference evidence="2" key="1">
    <citation type="submission" date="2017-08" db="EMBL/GenBank/DDBJ databases">
        <authorList>
            <person name="Polle J.E."/>
            <person name="Barry K."/>
            <person name="Cushman J."/>
            <person name="Schmutz J."/>
            <person name="Tran D."/>
            <person name="Hathwaick L.T."/>
            <person name="Yim W.C."/>
            <person name="Jenkins J."/>
            <person name="Mckie-Krisberg Z.M."/>
            <person name="Prochnik S."/>
            <person name="Lindquist E."/>
            <person name="Dockter R.B."/>
            <person name="Adam C."/>
            <person name="Molina H."/>
            <person name="Bunkerborg J."/>
            <person name="Jin E."/>
            <person name="Buchheim M."/>
            <person name="Magnuson J."/>
        </authorList>
    </citation>
    <scope>NUCLEOTIDE SEQUENCE</scope>
    <source>
        <strain evidence="2">CCAP 19/18</strain>
    </source>
</reference>
<feature type="transmembrane region" description="Helical" evidence="1">
    <location>
        <begin position="60"/>
        <end position="76"/>
    </location>
</feature>
<feature type="transmembrane region" description="Helical" evidence="1">
    <location>
        <begin position="158"/>
        <end position="177"/>
    </location>
</feature>
<proteinExistence type="predicted"/>
<dbReference type="InterPro" id="IPR010721">
    <property type="entry name" value="UstE-like"/>
</dbReference>
<dbReference type="Gene3D" id="1.20.120.1630">
    <property type="match status" value="1"/>
</dbReference>
<keyword evidence="1" id="KW-1133">Transmembrane helix</keyword>
<keyword evidence="1" id="KW-0472">Membrane</keyword>
<evidence type="ECO:0000313" key="2">
    <source>
        <dbReference type="EMBL" id="KAF5835770.1"/>
    </source>
</evidence>